<dbReference type="Proteomes" id="UP000091857">
    <property type="component" value="Chromosome 1"/>
</dbReference>
<organism evidence="1 2">
    <name type="scientific">Manihot esculenta</name>
    <name type="common">Cassava</name>
    <name type="synonym">Jatropha manihot</name>
    <dbReference type="NCBI Taxonomy" id="3983"/>
    <lineage>
        <taxon>Eukaryota</taxon>
        <taxon>Viridiplantae</taxon>
        <taxon>Streptophyta</taxon>
        <taxon>Embryophyta</taxon>
        <taxon>Tracheophyta</taxon>
        <taxon>Spermatophyta</taxon>
        <taxon>Magnoliopsida</taxon>
        <taxon>eudicotyledons</taxon>
        <taxon>Gunneridae</taxon>
        <taxon>Pentapetalae</taxon>
        <taxon>rosids</taxon>
        <taxon>fabids</taxon>
        <taxon>Malpighiales</taxon>
        <taxon>Euphorbiaceae</taxon>
        <taxon>Crotonoideae</taxon>
        <taxon>Manihoteae</taxon>
        <taxon>Manihot</taxon>
    </lineage>
</organism>
<protein>
    <submittedName>
        <fullName evidence="1">Uncharacterized protein</fullName>
    </submittedName>
</protein>
<comment type="caution">
    <text evidence="1">The sequence shown here is derived from an EMBL/GenBank/DDBJ whole genome shotgun (WGS) entry which is preliminary data.</text>
</comment>
<gene>
    <name evidence="1" type="ORF">MANES_01G095400v8</name>
</gene>
<dbReference type="EMBL" id="CM004387">
    <property type="protein sequence ID" value="KAG8662362.1"/>
    <property type="molecule type" value="Genomic_DNA"/>
</dbReference>
<sequence>MASTDNPVRVVEICPVTPPSDFPESATEFSLPLTFFDTFWFKFHPIERLFFYELTDVTPAFFNSVILPKLKQSLSLALLHFLPIAGKLTWPPHAAKPFIHYAPNDGVSFTIAESDGDFHHLSGRILEAAESYPYVPELPVYDDTAEIISFQITSFPSQGFCIGISSHHAILDGKSVTMFIRAWAHICKQWEKETHPSLLTDLTPIFDRTIIQDPEGLDEVYLNNWFNFFKSIGLDANPRSLKLLPFYGSPPDNLMRGTFEFSREDLNKLRQKILGQLEKVPKEEPDQINPIHLSTFVVSFSYAAVNIVKAKGLERNRKVILGFTADCRARLCPPVPANYFGNCVGISADDDLEAEVIMEENGLAFVAQRLSKLIKKLEKGALEGAKGKLEWALSMPPGSVAVGVAGSPRFKVYEMDFGWGRPKKMEITSIDRRGSISMAESKDGSGGVEIGVALKKHEMDIFDLLFTNGLRDL</sequence>
<name>A0ACB7IBY3_MANES</name>
<keyword evidence="2" id="KW-1185">Reference proteome</keyword>
<reference evidence="2" key="1">
    <citation type="journal article" date="2016" name="Nat. Biotechnol.">
        <title>Sequencing wild and cultivated cassava and related species reveals extensive interspecific hybridization and genetic diversity.</title>
        <authorList>
            <person name="Bredeson J.V."/>
            <person name="Lyons J.B."/>
            <person name="Prochnik S.E."/>
            <person name="Wu G.A."/>
            <person name="Ha C.M."/>
            <person name="Edsinger-Gonzales E."/>
            <person name="Grimwood J."/>
            <person name="Schmutz J."/>
            <person name="Rabbi I.Y."/>
            <person name="Egesi C."/>
            <person name="Nauluvula P."/>
            <person name="Lebot V."/>
            <person name="Ndunguru J."/>
            <person name="Mkamilo G."/>
            <person name="Bart R.S."/>
            <person name="Setter T.L."/>
            <person name="Gleadow R.M."/>
            <person name="Kulakow P."/>
            <person name="Ferguson M.E."/>
            <person name="Rounsley S."/>
            <person name="Rokhsar D.S."/>
        </authorList>
    </citation>
    <scope>NUCLEOTIDE SEQUENCE [LARGE SCALE GENOMIC DNA]</scope>
    <source>
        <strain evidence="2">cv. AM560-2</strain>
    </source>
</reference>
<proteinExistence type="predicted"/>
<evidence type="ECO:0000313" key="2">
    <source>
        <dbReference type="Proteomes" id="UP000091857"/>
    </source>
</evidence>
<accession>A0ACB7IBY3</accession>
<evidence type="ECO:0000313" key="1">
    <source>
        <dbReference type="EMBL" id="KAG8662362.1"/>
    </source>
</evidence>
<feature type="non-terminal residue" evidence="1">
    <location>
        <position position="473"/>
    </location>
</feature>